<keyword evidence="1" id="KW-0812">Transmembrane</keyword>
<evidence type="ECO:0000256" key="1">
    <source>
        <dbReference type="SAM" id="Phobius"/>
    </source>
</evidence>
<evidence type="ECO:0008006" key="4">
    <source>
        <dbReference type="Google" id="ProtNLM"/>
    </source>
</evidence>
<organism evidence="2 3">
    <name type="scientific">Ktedonobacter racemifer DSM 44963</name>
    <dbReference type="NCBI Taxonomy" id="485913"/>
    <lineage>
        <taxon>Bacteria</taxon>
        <taxon>Bacillati</taxon>
        <taxon>Chloroflexota</taxon>
        <taxon>Ktedonobacteria</taxon>
        <taxon>Ktedonobacterales</taxon>
        <taxon>Ktedonobacteraceae</taxon>
        <taxon>Ktedonobacter</taxon>
    </lineage>
</organism>
<gene>
    <name evidence="2" type="ORF">Krac_10355</name>
</gene>
<proteinExistence type="predicted"/>
<evidence type="ECO:0000313" key="3">
    <source>
        <dbReference type="Proteomes" id="UP000004508"/>
    </source>
</evidence>
<sequence>MADPVAVVVIDETGFLKKVTKSVGVAPQYSGQDQQLPNRCLCGLCRPTGTGVGRSGVVSIMIVPRRAAMGGFLPVKHRVILQWWVITTHLNLPMLLAFIRRTAHGSR</sequence>
<dbReference type="InParanoid" id="D6TGS3"/>
<dbReference type="AlphaFoldDB" id="D6TGS3"/>
<name>D6TGS3_KTERA</name>
<keyword evidence="1" id="KW-1133">Transmembrane helix</keyword>
<dbReference type="EMBL" id="ADVG01000001">
    <property type="protein sequence ID" value="EFH88852.1"/>
    <property type="molecule type" value="Genomic_DNA"/>
</dbReference>
<reference evidence="2 3" key="1">
    <citation type="journal article" date="2011" name="Stand. Genomic Sci.">
        <title>Non-contiguous finished genome sequence and contextual data of the filamentous soil bacterium Ktedonobacter racemifer type strain (SOSP1-21).</title>
        <authorList>
            <person name="Chang Y.J."/>
            <person name="Land M."/>
            <person name="Hauser L."/>
            <person name="Chertkov O."/>
            <person name="Del Rio T.G."/>
            <person name="Nolan M."/>
            <person name="Copeland A."/>
            <person name="Tice H."/>
            <person name="Cheng J.F."/>
            <person name="Lucas S."/>
            <person name="Han C."/>
            <person name="Goodwin L."/>
            <person name="Pitluck S."/>
            <person name="Ivanova N."/>
            <person name="Ovchinikova G."/>
            <person name="Pati A."/>
            <person name="Chen A."/>
            <person name="Palaniappan K."/>
            <person name="Mavromatis K."/>
            <person name="Liolios K."/>
            <person name="Brettin T."/>
            <person name="Fiebig A."/>
            <person name="Rohde M."/>
            <person name="Abt B."/>
            <person name="Goker M."/>
            <person name="Detter J.C."/>
            <person name="Woyke T."/>
            <person name="Bristow J."/>
            <person name="Eisen J.A."/>
            <person name="Markowitz V."/>
            <person name="Hugenholtz P."/>
            <person name="Kyrpides N.C."/>
            <person name="Klenk H.P."/>
            <person name="Lapidus A."/>
        </authorList>
    </citation>
    <scope>NUCLEOTIDE SEQUENCE [LARGE SCALE GENOMIC DNA]</scope>
    <source>
        <strain evidence="3">DSM 44963</strain>
    </source>
</reference>
<protein>
    <recommendedName>
        <fullName evidence="4">Transposase IS701-like DDE domain-containing protein</fullName>
    </recommendedName>
</protein>
<dbReference type="STRING" id="485913.Krac_10355"/>
<evidence type="ECO:0000313" key="2">
    <source>
        <dbReference type="EMBL" id="EFH88852.1"/>
    </source>
</evidence>
<keyword evidence="3" id="KW-1185">Reference proteome</keyword>
<keyword evidence="1" id="KW-0472">Membrane</keyword>
<accession>D6TGS3</accession>
<feature type="transmembrane region" description="Helical" evidence="1">
    <location>
        <begin position="80"/>
        <end position="99"/>
    </location>
</feature>
<comment type="caution">
    <text evidence="2">The sequence shown here is derived from an EMBL/GenBank/DDBJ whole genome shotgun (WGS) entry which is preliminary data.</text>
</comment>
<dbReference type="Proteomes" id="UP000004508">
    <property type="component" value="Unassembled WGS sequence"/>
</dbReference>